<evidence type="ECO:0000256" key="7">
    <source>
        <dbReference type="ARBA" id="ARBA00023274"/>
    </source>
</evidence>
<dbReference type="EMBL" id="JACRYT010000004">
    <property type="protein sequence ID" value="MBC6679460.1"/>
    <property type="molecule type" value="Genomic_DNA"/>
</dbReference>
<keyword evidence="9" id="KW-0963">Cytoplasm</keyword>
<evidence type="ECO:0000256" key="2">
    <source>
        <dbReference type="ARBA" id="ARBA00022741"/>
    </source>
</evidence>
<dbReference type="EC" id="3.6.5.4" evidence="9"/>
<dbReference type="SUPFAM" id="SSF52540">
    <property type="entry name" value="P-loop containing nucleoside triphosphate hydrolases"/>
    <property type="match status" value="1"/>
</dbReference>
<dbReference type="SMART" id="SM00963">
    <property type="entry name" value="SRP54_N"/>
    <property type="match status" value="1"/>
</dbReference>
<dbReference type="Proteomes" id="UP000602647">
    <property type="component" value="Unassembled WGS sequence"/>
</dbReference>
<dbReference type="SMART" id="SM00962">
    <property type="entry name" value="SRP54"/>
    <property type="match status" value="1"/>
</dbReference>
<feature type="domain" description="SRP54-type proteins GTP-binding" evidence="11">
    <location>
        <begin position="269"/>
        <end position="282"/>
    </location>
</feature>
<accession>A0A923NMU1</accession>
<sequence>MAFEGLSEKLQGVFKNLKGKGSLSEKDINDAMREVKLALLEADVNFKVVKEFVQSVKEKALGEEVMKSLTPAQQVIKIVDRELTELMGGAGSKLTYSPRGFTVLLMVGLQGTGKTTTCGKLAAYLKKNGKKPMLCACDIYRPAAIDQLEVVGKAVDTPVFTMRDCKEPEKIALAAMNEAERKGYNVLIVDTAGRLQIDEALMDELVTIKQAVKPHEILLVVDALTGQDAVNAAEGFNEKLGIDGIIMTKMDGDSRGGAALSAKKVTGKPIKFIGVGEKFDALEPFHPERMASRILGMGDMLSLIEQAEQNYDDEQAAALEKKIRKNQFTLEDFLEQMGQIKKMGGITKLMGMIPGMNSSAMKNVDVEKSEREFVQMEAIIQSMTREERENPSILNASRRRRISAGSGQPVSKINSLVKRYGEAKKMMKQFSGKGGAGRMNRMFRGF</sequence>
<dbReference type="InterPro" id="IPR022941">
    <property type="entry name" value="SRP54"/>
</dbReference>
<gene>
    <name evidence="9 12" type="primary">ffh</name>
    <name evidence="12" type="ORF">H9L42_06430</name>
</gene>
<feature type="binding site" evidence="9">
    <location>
        <begin position="190"/>
        <end position="194"/>
    </location>
    <ligand>
        <name>GTP</name>
        <dbReference type="ChEBI" id="CHEBI:37565"/>
    </ligand>
</feature>
<dbReference type="PANTHER" id="PTHR11564">
    <property type="entry name" value="SIGNAL RECOGNITION PARTICLE 54K PROTEIN SRP54"/>
    <property type="match status" value="1"/>
</dbReference>
<evidence type="ECO:0000256" key="5">
    <source>
        <dbReference type="ARBA" id="ARBA00023134"/>
    </source>
</evidence>
<keyword evidence="7 9" id="KW-0687">Ribonucleoprotein</keyword>
<dbReference type="NCBIfam" id="TIGR00959">
    <property type="entry name" value="ffh"/>
    <property type="match status" value="1"/>
</dbReference>
<dbReference type="InterPro" id="IPR042101">
    <property type="entry name" value="SRP54_N_sf"/>
</dbReference>
<name>A0A923NMU1_9FIRM</name>
<protein>
    <recommendedName>
        <fullName evidence="9">Signal recognition particle protein</fullName>
        <ecNumber evidence="9">3.6.5.4</ecNumber>
    </recommendedName>
    <alternativeName>
        <fullName evidence="9">Fifty-four homolog</fullName>
    </alternativeName>
</protein>
<comment type="domain">
    <text evidence="9">Composed of three domains: the N-terminal N domain, which is responsible for interactions with the ribosome, the central G domain, which binds GTP, and the C-terminal M domain, which binds the RNA and the signal sequence of the RNC.</text>
</comment>
<comment type="catalytic activity">
    <reaction evidence="8 9">
        <text>GTP + H2O = GDP + phosphate + H(+)</text>
        <dbReference type="Rhea" id="RHEA:19669"/>
        <dbReference type="ChEBI" id="CHEBI:15377"/>
        <dbReference type="ChEBI" id="CHEBI:15378"/>
        <dbReference type="ChEBI" id="CHEBI:37565"/>
        <dbReference type="ChEBI" id="CHEBI:43474"/>
        <dbReference type="ChEBI" id="CHEBI:58189"/>
        <dbReference type="EC" id="3.6.5.4"/>
    </reaction>
</comment>
<reference evidence="12" key="1">
    <citation type="submission" date="2020-08" db="EMBL/GenBank/DDBJ databases">
        <title>Genome public.</title>
        <authorList>
            <person name="Liu C."/>
            <person name="Sun Q."/>
        </authorList>
    </citation>
    <scope>NUCLEOTIDE SEQUENCE</scope>
    <source>
        <strain evidence="12">BX12</strain>
    </source>
</reference>
<comment type="function">
    <text evidence="9">Involved in targeting and insertion of nascent membrane proteins into the cytoplasmic membrane. Binds to the hydrophobic signal sequence of the ribosome-nascent chain (RNC) as it emerges from the ribosomes. The SRP-RNC complex is then targeted to the cytoplasmic membrane where it interacts with the SRP receptor FtsY.</text>
</comment>
<dbReference type="RefSeq" id="WP_187302562.1">
    <property type="nucleotide sequence ID" value="NZ_CBCTON010000010.1"/>
</dbReference>
<evidence type="ECO:0000256" key="9">
    <source>
        <dbReference type="HAMAP-Rule" id="MF_00306"/>
    </source>
</evidence>
<dbReference type="Gene3D" id="1.10.260.30">
    <property type="entry name" value="Signal recognition particle, SRP54 subunit, M-domain"/>
    <property type="match status" value="1"/>
</dbReference>
<dbReference type="Gene3D" id="1.20.120.140">
    <property type="entry name" value="Signal recognition particle SRP54, nucleotide-binding domain"/>
    <property type="match status" value="1"/>
</dbReference>
<feature type="binding site" evidence="9">
    <location>
        <begin position="108"/>
        <end position="115"/>
    </location>
    <ligand>
        <name>GTP</name>
        <dbReference type="ChEBI" id="CHEBI:37565"/>
    </ligand>
</feature>
<dbReference type="InterPro" id="IPR004780">
    <property type="entry name" value="SRP"/>
</dbReference>
<dbReference type="AlphaFoldDB" id="A0A923NMU1"/>
<dbReference type="Pfam" id="PF02978">
    <property type="entry name" value="SRP_SPB"/>
    <property type="match status" value="1"/>
</dbReference>
<comment type="similarity">
    <text evidence="1 9">Belongs to the GTP-binding SRP family. SRP54 subfamily.</text>
</comment>
<evidence type="ECO:0000256" key="10">
    <source>
        <dbReference type="SAM" id="MobiDB-lite"/>
    </source>
</evidence>
<keyword evidence="2 9" id="KW-0547">Nucleotide-binding</keyword>
<evidence type="ECO:0000256" key="6">
    <source>
        <dbReference type="ARBA" id="ARBA00023135"/>
    </source>
</evidence>
<dbReference type="InterPro" id="IPR027417">
    <property type="entry name" value="P-loop_NTPase"/>
</dbReference>
<dbReference type="InterPro" id="IPR000897">
    <property type="entry name" value="SRP54_GTPase_dom"/>
</dbReference>
<dbReference type="GO" id="GO:0003924">
    <property type="term" value="F:GTPase activity"/>
    <property type="evidence" value="ECO:0007669"/>
    <property type="project" value="UniProtKB-UniRule"/>
</dbReference>
<dbReference type="InterPro" id="IPR003593">
    <property type="entry name" value="AAA+_ATPase"/>
</dbReference>
<feature type="region of interest" description="Disordered" evidence="10">
    <location>
        <begin position="384"/>
        <end position="410"/>
    </location>
</feature>
<dbReference type="PANTHER" id="PTHR11564:SF5">
    <property type="entry name" value="SIGNAL RECOGNITION PARTICLE SUBUNIT SRP54"/>
    <property type="match status" value="1"/>
</dbReference>
<keyword evidence="5 9" id="KW-0342">GTP-binding</keyword>
<keyword evidence="13" id="KW-1185">Reference proteome</keyword>
<dbReference type="InterPro" id="IPR036891">
    <property type="entry name" value="Signal_recog_part_SRP54_M_sf"/>
</dbReference>
<evidence type="ECO:0000256" key="8">
    <source>
        <dbReference type="ARBA" id="ARBA00048027"/>
    </source>
</evidence>
<organism evidence="12 13">
    <name type="scientific">Zhenpiania hominis</name>
    <dbReference type="NCBI Taxonomy" id="2763644"/>
    <lineage>
        <taxon>Bacteria</taxon>
        <taxon>Bacillati</taxon>
        <taxon>Bacillota</taxon>
        <taxon>Clostridia</taxon>
        <taxon>Peptostreptococcales</taxon>
        <taxon>Anaerovoracaceae</taxon>
        <taxon>Zhenpiania</taxon>
    </lineage>
</organism>
<feature type="binding site" evidence="9">
    <location>
        <begin position="248"/>
        <end position="251"/>
    </location>
    <ligand>
        <name>GTP</name>
        <dbReference type="ChEBI" id="CHEBI:37565"/>
    </ligand>
</feature>
<evidence type="ECO:0000313" key="12">
    <source>
        <dbReference type="EMBL" id="MBC6679460.1"/>
    </source>
</evidence>
<comment type="caution">
    <text evidence="12">The sequence shown here is derived from an EMBL/GenBank/DDBJ whole genome shotgun (WGS) entry which is preliminary data.</text>
</comment>
<dbReference type="Pfam" id="PF02881">
    <property type="entry name" value="SRP54_N"/>
    <property type="match status" value="1"/>
</dbReference>
<keyword evidence="6 9" id="KW-0733">Signal recognition particle</keyword>
<evidence type="ECO:0000256" key="4">
    <source>
        <dbReference type="ARBA" id="ARBA00022884"/>
    </source>
</evidence>
<dbReference type="SUPFAM" id="SSF47446">
    <property type="entry name" value="Signal peptide-binding domain"/>
    <property type="match status" value="1"/>
</dbReference>
<dbReference type="CDD" id="cd18539">
    <property type="entry name" value="SRP_G"/>
    <property type="match status" value="1"/>
</dbReference>
<dbReference type="GO" id="GO:0048500">
    <property type="term" value="C:signal recognition particle"/>
    <property type="evidence" value="ECO:0007669"/>
    <property type="project" value="UniProtKB-UniRule"/>
</dbReference>
<dbReference type="PROSITE" id="PS00300">
    <property type="entry name" value="SRP54"/>
    <property type="match status" value="1"/>
</dbReference>
<evidence type="ECO:0000256" key="1">
    <source>
        <dbReference type="ARBA" id="ARBA00005450"/>
    </source>
</evidence>
<dbReference type="InterPro" id="IPR013822">
    <property type="entry name" value="Signal_recog_particl_SRP54_hlx"/>
</dbReference>
<dbReference type="FunFam" id="3.40.50.300:FF:000022">
    <property type="entry name" value="Signal recognition particle 54 kDa subunit"/>
    <property type="match status" value="1"/>
</dbReference>
<dbReference type="SMART" id="SM00382">
    <property type="entry name" value="AAA"/>
    <property type="match status" value="1"/>
</dbReference>
<comment type="subcellular location">
    <subcellularLocation>
        <location evidence="9">Cytoplasm</location>
    </subcellularLocation>
    <text evidence="9">The SRP-RNC complex is targeted to the cytoplasmic membrane.</text>
</comment>
<evidence type="ECO:0000313" key="13">
    <source>
        <dbReference type="Proteomes" id="UP000602647"/>
    </source>
</evidence>
<proteinExistence type="inferred from homology"/>
<keyword evidence="4 9" id="KW-0694">RNA-binding</keyword>
<dbReference type="HAMAP" id="MF_00306">
    <property type="entry name" value="SRP54"/>
    <property type="match status" value="1"/>
</dbReference>
<evidence type="ECO:0000259" key="11">
    <source>
        <dbReference type="PROSITE" id="PS00300"/>
    </source>
</evidence>
<dbReference type="GO" id="GO:0005525">
    <property type="term" value="F:GTP binding"/>
    <property type="evidence" value="ECO:0007669"/>
    <property type="project" value="UniProtKB-UniRule"/>
</dbReference>
<dbReference type="InterPro" id="IPR004125">
    <property type="entry name" value="Signal_recog_particle_SRP54_M"/>
</dbReference>
<comment type="subunit">
    <text evidence="9">Part of the signal recognition particle protein translocation system, which is composed of SRP and FtsY.</text>
</comment>
<dbReference type="GO" id="GO:0008312">
    <property type="term" value="F:7S RNA binding"/>
    <property type="evidence" value="ECO:0007669"/>
    <property type="project" value="InterPro"/>
</dbReference>
<keyword evidence="3 9" id="KW-0378">Hydrolase</keyword>
<dbReference type="GO" id="GO:0006614">
    <property type="term" value="P:SRP-dependent cotranslational protein targeting to membrane"/>
    <property type="evidence" value="ECO:0007669"/>
    <property type="project" value="InterPro"/>
</dbReference>
<dbReference type="Gene3D" id="3.40.50.300">
    <property type="entry name" value="P-loop containing nucleotide triphosphate hydrolases"/>
    <property type="match status" value="1"/>
</dbReference>
<evidence type="ECO:0000256" key="3">
    <source>
        <dbReference type="ARBA" id="ARBA00022801"/>
    </source>
</evidence>
<dbReference type="Pfam" id="PF00448">
    <property type="entry name" value="SRP54"/>
    <property type="match status" value="1"/>
</dbReference>